<gene>
    <name evidence="2" type="ORF">V8G54_022926</name>
</gene>
<evidence type="ECO:0000313" key="3">
    <source>
        <dbReference type="Proteomes" id="UP001374535"/>
    </source>
</evidence>
<dbReference type="EMBL" id="CP144694">
    <property type="protein sequence ID" value="WVZ02120.1"/>
    <property type="molecule type" value="Genomic_DNA"/>
</dbReference>
<sequence length="150" mass="16800">MPPEYAARGHFSVKSDVFSYGVIVLEIVSGKKNREFSDPETNNNLLGHAWRLWTEERALELLDELIGEQCLESEVARCIQVGLLCVQQRPNDRPDMSSVVLMLNGEKSLPKPKVPGFYTESDVTTETNSSSENHTLCSVNELSITMIDAR</sequence>
<dbReference type="Pfam" id="PF11883">
    <property type="entry name" value="DUF3403"/>
    <property type="match status" value="1"/>
</dbReference>
<dbReference type="AlphaFoldDB" id="A0AAQ3N3X7"/>
<dbReference type="Gene3D" id="1.10.510.10">
    <property type="entry name" value="Transferase(Phosphotransferase) domain 1"/>
    <property type="match status" value="1"/>
</dbReference>
<dbReference type="SUPFAM" id="SSF56112">
    <property type="entry name" value="Protein kinase-like (PK-like)"/>
    <property type="match status" value="1"/>
</dbReference>
<proteinExistence type="predicted"/>
<dbReference type="PANTHER" id="PTHR27006">
    <property type="entry name" value="PROMASTIGOTE SURFACE ANTIGEN PROTEIN PSA"/>
    <property type="match status" value="1"/>
</dbReference>
<dbReference type="Proteomes" id="UP001374535">
    <property type="component" value="Chromosome 7"/>
</dbReference>
<evidence type="ECO:0000259" key="1">
    <source>
        <dbReference type="PROSITE" id="PS50011"/>
    </source>
</evidence>
<dbReference type="InterPro" id="IPR011009">
    <property type="entry name" value="Kinase-like_dom_sf"/>
</dbReference>
<dbReference type="Pfam" id="PF07714">
    <property type="entry name" value="PK_Tyr_Ser-Thr"/>
    <property type="match status" value="1"/>
</dbReference>
<organism evidence="2 3">
    <name type="scientific">Vigna mungo</name>
    <name type="common">Black gram</name>
    <name type="synonym">Phaseolus mungo</name>
    <dbReference type="NCBI Taxonomy" id="3915"/>
    <lineage>
        <taxon>Eukaryota</taxon>
        <taxon>Viridiplantae</taxon>
        <taxon>Streptophyta</taxon>
        <taxon>Embryophyta</taxon>
        <taxon>Tracheophyta</taxon>
        <taxon>Spermatophyta</taxon>
        <taxon>Magnoliopsida</taxon>
        <taxon>eudicotyledons</taxon>
        <taxon>Gunneridae</taxon>
        <taxon>Pentapetalae</taxon>
        <taxon>rosids</taxon>
        <taxon>fabids</taxon>
        <taxon>Fabales</taxon>
        <taxon>Fabaceae</taxon>
        <taxon>Papilionoideae</taxon>
        <taxon>50 kb inversion clade</taxon>
        <taxon>NPAAA clade</taxon>
        <taxon>indigoferoid/millettioid clade</taxon>
        <taxon>Phaseoleae</taxon>
        <taxon>Vigna</taxon>
    </lineage>
</organism>
<accession>A0AAQ3N3X7</accession>
<evidence type="ECO:0000313" key="2">
    <source>
        <dbReference type="EMBL" id="WVZ02120.1"/>
    </source>
</evidence>
<dbReference type="PROSITE" id="PS50011">
    <property type="entry name" value="PROTEIN_KINASE_DOM"/>
    <property type="match status" value="1"/>
</dbReference>
<dbReference type="GO" id="GO:0004674">
    <property type="term" value="F:protein serine/threonine kinase activity"/>
    <property type="evidence" value="ECO:0007669"/>
    <property type="project" value="InterPro"/>
</dbReference>
<dbReference type="PANTHER" id="PTHR27006:SF587">
    <property type="entry name" value="RECEPTOR-LIKE SERINE_THREONINE-PROTEIN KINASE"/>
    <property type="match status" value="1"/>
</dbReference>
<reference evidence="2 3" key="1">
    <citation type="journal article" date="2023" name="Life. Sci Alliance">
        <title>Evolutionary insights into 3D genome organization and epigenetic landscape of Vigna mungo.</title>
        <authorList>
            <person name="Junaid A."/>
            <person name="Singh B."/>
            <person name="Bhatia S."/>
        </authorList>
    </citation>
    <scope>NUCLEOTIDE SEQUENCE [LARGE SCALE GENOMIC DNA]</scope>
    <source>
        <strain evidence="2">Urdbean</strain>
    </source>
</reference>
<keyword evidence="3" id="KW-1185">Reference proteome</keyword>
<dbReference type="GO" id="GO:0005524">
    <property type="term" value="F:ATP binding"/>
    <property type="evidence" value="ECO:0007669"/>
    <property type="project" value="InterPro"/>
</dbReference>
<dbReference type="InterPro" id="IPR001245">
    <property type="entry name" value="Ser-Thr/Tyr_kinase_cat_dom"/>
</dbReference>
<dbReference type="InterPro" id="IPR021820">
    <property type="entry name" value="S-locus_recpt_kinase_C"/>
</dbReference>
<dbReference type="InterPro" id="IPR000719">
    <property type="entry name" value="Prot_kinase_dom"/>
</dbReference>
<protein>
    <recommendedName>
        <fullName evidence="1">Protein kinase domain-containing protein</fullName>
    </recommendedName>
</protein>
<feature type="domain" description="Protein kinase" evidence="1">
    <location>
        <begin position="1"/>
        <end position="109"/>
    </location>
</feature>
<name>A0AAQ3N3X7_VIGMU</name>